<dbReference type="Proteomes" id="UP001500298">
    <property type="component" value="Unassembled WGS sequence"/>
</dbReference>
<reference evidence="3" key="1">
    <citation type="journal article" date="2019" name="Int. J. Syst. Evol. Microbiol.">
        <title>The Global Catalogue of Microorganisms (GCM) 10K type strain sequencing project: providing services to taxonomists for standard genome sequencing and annotation.</title>
        <authorList>
            <consortium name="The Broad Institute Genomics Platform"/>
            <consortium name="The Broad Institute Genome Sequencing Center for Infectious Disease"/>
            <person name="Wu L."/>
            <person name="Ma J."/>
        </authorList>
    </citation>
    <scope>NUCLEOTIDE SEQUENCE [LARGE SCALE GENOMIC DNA]</scope>
    <source>
        <strain evidence="3">JCM 18326</strain>
    </source>
</reference>
<gene>
    <name evidence="2" type="ORF">GCM10023331_17920</name>
</gene>
<name>A0ABP9DBJ2_9BACT</name>
<dbReference type="Gene3D" id="3.40.630.30">
    <property type="match status" value="1"/>
</dbReference>
<accession>A0ABP9DBJ2</accession>
<evidence type="ECO:0000259" key="1">
    <source>
        <dbReference type="PROSITE" id="PS51186"/>
    </source>
</evidence>
<dbReference type="PROSITE" id="PS51186">
    <property type="entry name" value="GNAT"/>
    <property type="match status" value="1"/>
</dbReference>
<protein>
    <submittedName>
        <fullName evidence="2">GNAT family N-acetyltransferase</fullName>
    </submittedName>
</protein>
<feature type="domain" description="N-acetyltransferase" evidence="1">
    <location>
        <begin position="28"/>
        <end position="158"/>
    </location>
</feature>
<dbReference type="Pfam" id="PF00583">
    <property type="entry name" value="Acetyltransf_1"/>
    <property type="match status" value="1"/>
</dbReference>
<dbReference type="CDD" id="cd04301">
    <property type="entry name" value="NAT_SF"/>
    <property type="match status" value="1"/>
</dbReference>
<dbReference type="RefSeq" id="WP_345371089.1">
    <property type="nucleotide sequence ID" value="NZ_BAABJX010000026.1"/>
</dbReference>
<dbReference type="InterPro" id="IPR016181">
    <property type="entry name" value="Acyl_CoA_acyltransferase"/>
</dbReference>
<comment type="caution">
    <text evidence="2">The sequence shown here is derived from an EMBL/GenBank/DDBJ whole genome shotgun (WGS) entry which is preliminary data.</text>
</comment>
<sequence length="158" mass="17691">MDMLVKLYDLPHPSTWQEKTKQLQLEGIEIRHAIAPEKHVIVDWVREHFNPHWASEVEVAFIQQPVSCIIATHEKQMIGFAAYEATGKTFFGPTGVLQAYRGLGIGKVLLLEALQQLKHMGYAYGIIGGVGPVEFYENVVGATLIENSTPGIYRGMLR</sequence>
<dbReference type="EMBL" id="BAABJX010000026">
    <property type="protein sequence ID" value="GAA4833060.1"/>
    <property type="molecule type" value="Genomic_DNA"/>
</dbReference>
<evidence type="ECO:0000313" key="3">
    <source>
        <dbReference type="Proteomes" id="UP001500298"/>
    </source>
</evidence>
<keyword evidence="3" id="KW-1185">Reference proteome</keyword>
<evidence type="ECO:0000313" key="2">
    <source>
        <dbReference type="EMBL" id="GAA4833060.1"/>
    </source>
</evidence>
<dbReference type="InterPro" id="IPR000182">
    <property type="entry name" value="GNAT_dom"/>
</dbReference>
<proteinExistence type="predicted"/>
<dbReference type="SUPFAM" id="SSF55729">
    <property type="entry name" value="Acyl-CoA N-acyltransferases (Nat)"/>
    <property type="match status" value="1"/>
</dbReference>
<organism evidence="2 3">
    <name type="scientific">Algivirga pacifica</name>
    <dbReference type="NCBI Taxonomy" id="1162670"/>
    <lineage>
        <taxon>Bacteria</taxon>
        <taxon>Pseudomonadati</taxon>
        <taxon>Bacteroidota</taxon>
        <taxon>Cytophagia</taxon>
        <taxon>Cytophagales</taxon>
        <taxon>Flammeovirgaceae</taxon>
        <taxon>Algivirga</taxon>
    </lineage>
</organism>